<evidence type="ECO:0000313" key="8">
    <source>
        <dbReference type="RefSeq" id="XP_008302705.1"/>
    </source>
</evidence>
<keyword evidence="7" id="KW-1185">Reference proteome</keyword>
<gene>
    <name evidence="8" type="primary">LOC103374399</name>
</gene>
<dbReference type="PANTHER" id="PTHR11437:SF10">
    <property type="entry name" value="ANGIOGENIN-RELATED"/>
    <property type="match status" value="1"/>
</dbReference>
<dbReference type="InterPro" id="IPR001427">
    <property type="entry name" value="RNaseA"/>
</dbReference>
<dbReference type="RefSeq" id="XP_008302705.1">
    <property type="nucleotide sequence ID" value="XM_008304483.1"/>
</dbReference>
<name>A0A9Y4NSV0_9TELE</name>
<evidence type="ECO:0000313" key="7">
    <source>
        <dbReference type="Proteomes" id="UP000694891"/>
    </source>
</evidence>
<dbReference type="AlphaFoldDB" id="A0A9Y4NSV0"/>
<evidence type="ECO:0000256" key="2">
    <source>
        <dbReference type="ARBA" id="ARBA00005600"/>
    </source>
</evidence>
<dbReference type="InterPro" id="IPR036816">
    <property type="entry name" value="RNaseA-like_dom_sf"/>
</dbReference>
<dbReference type="GO" id="GO:0001525">
    <property type="term" value="P:angiogenesis"/>
    <property type="evidence" value="ECO:0007669"/>
    <property type="project" value="TreeGrafter"/>
</dbReference>
<dbReference type="PANTHER" id="PTHR11437">
    <property type="entry name" value="RIBONUCLEASE"/>
    <property type="match status" value="1"/>
</dbReference>
<feature type="signal peptide" evidence="5">
    <location>
        <begin position="1"/>
        <end position="24"/>
    </location>
</feature>
<evidence type="ECO:0000256" key="5">
    <source>
        <dbReference type="SAM" id="SignalP"/>
    </source>
</evidence>
<dbReference type="Pfam" id="PF00074">
    <property type="entry name" value="RnaseA"/>
    <property type="match status" value="1"/>
</dbReference>
<comment type="similarity">
    <text evidence="2">Belongs to the pancreatic ribonuclease family.</text>
</comment>
<dbReference type="GO" id="GO:0003676">
    <property type="term" value="F:nucleic acid binding"/>
    <property type="evidence" value="ECO:0007669"/>
    <property type="project" value="InterPro"/>
</dbReference>
<dbReference type="Proteomes" id="UP000694891">
    <property type="component" value="Unplaced"/>
</dbReference>
<protein>
    <submittedName>
        <fullName evidence="8">Ribonuclease-like 3</fullName>
    </submittedName>
</protein>
<dbReference type="CDD" id="cd06265">
    <property type="entry name" value="RNase_A_canonical"/>
    <property type="match status" value="1"/>
</dbReference>
<evidence type="ECO:0000256" key="1">
    <source>
        <dbReference type="ARBA" id="ARBA00004613"/>
    </source>
</evidence>
<dbReference type="InterPro" id="IPR023412">
    <property type="entry name" value="RNaseA_domain"/>
</dbReference>
<proteinExistence type="inferred from homology"/>
<dbReference type="GO" id="GO:0050830">
    <property type="term" value="P:defense response to Gram-positive bacterium"/>
    <property type="evidence" value="ECO:0007669"/>
    <property type="project" value="TreeGrafter"/>
</dbReference>
<keyword evidence="4" id="KW-1015">Disulfide bond</keyword>
<dbReference type="Gene3D" id="3.10.130.10">
    <property type="entry name" value="Ribonuclease A-like domain"/>
    <property type="match status" value="1"/>
</dbReference>
<dbReference type="SMART" id="SM00092">
    <property type="entry name" value="RNAse_Pc"/>
    <property type="match status" value="1"/>
</dbReference>
<dbReference type="GO" id="GO:0004540">
    <property type="term" value="F:RNA nuclease activity"/>
    <property type="evidence" value="ECO:0007669"/>
    <property type="project" value="TreeGrafter"/>
</dbReference>
<evidence type="ECO:0000259" key="6">
    <source>
        <dbReference type="SMART" id="SM00092"/>
    </source>
</evidence>
<comment type="subcellular location">
    <subcellularLocation>
        <location evidence="1">Secreted</location>
    </subcellularLocation>
</comment>
<keyword evidence="3" id="KW-0964">Secreted</keyword>
<evidence type="ECO:0000256" key="4">
    <source>
        <dbReference type="ARBA" id="ARBA00023157"/>
    </source>
</evidence>
<reference evidence="8" key="1">
    <citation type="submission" date="2025-08" db="UniProtKB">
        <authorList>
            <consortium name="RefSeq"/>
        </authorList>
    </citation>
    <scope>IDENTIFICATION</scope>
</reference>
<keyword evidence="5" id="KW-0732">Signal</keyword>
<feature type="domain" description="Ribonuclease A-domain" evidence="6">
    <location>
        <begin position="25"/>
        <end position="144"/>
    </location>
</feature>
<dbReference type="GO" id="GO:0005576">
    <property type="term" value="C:extracellular region"/>
    <property type="evidence" value="ECO:0007669"/>
    <property type="project" value="UniProtKB-SubCell"/>
</dbReference>
<organism evidence="7 8">
    <name type="scientific">Stegastes partitus</name>
    <name type="common">bicolor damselfish</name>
    <dbReference type="NCBI Taxonomy" id="144197"/>
    <lineage>
        <taxon>Eukaryota</taxon>
        <taxon>Metazoa</taxon>
        <taxon>Chordata</taxon>
        <taxon>Craniata</taxon>
        <taxon>Vertebrata</taxon>
        <taxon>Euteleostomi</taxon>
        <taxon>Actinopterygii</taxon>
        <taxon>Neopterygii</taxon>
        <taxon>Teleostei</taxon>
        <taxon>Neoteleostei</taxon>
        <taxon>Acanthomorphata</taxon>
        <taxon>Ovalentaria</taxon>
        <taxon>Pomacentridae</taxon>
        <taxon>Stegastes</taxon>
    </lineage>
</organism>
<feature type="chain" id="PRO_5041262062" evidence="5">
    <location>
        <begin position="25"/>
        <end position="148"/>
    </location>
</feature>
<evidence type="ECO:0000256" key="3">
    <source>
        <dbReference type="ARBA" id="ARBA00022525"/>
    </source>
</evidence>
<dbReference type="GO" id="GO:0050829">
    <property type="term" value="P:defense response to Gram-negative bacterium"/>
    <property type="evidence" value="ECO:0007669"/>
    <property type="project" value="TreeGrafter"/>
</dbReference>
<dbReference type="SUPFAM" id="SSF54076">
    <property type="entry name" value="RNase A-like"/>
    <property type="match status" value="1"/>
</dbReference>
<dbReference type="GeneID" id="103374399"/>
<sequence length="148" mass="16583">MMKMSSAFLLLVLLFVSGLATGQGQETRYEKFRRQHIGGKITADDCDAEMSRKRIYAENNYCKDKNSFILGSPNSIKAICQGQGTQYENTLLTKSNALFKTVVCELKNEGARKPHCQYKGQLLKNRAVVVGCEQQLPVHFADDILIFG</sequence>
<accession>A0A9Y4NSV0</accession>